<dbReference type="GO" id="GO:0046872">
    <property type="term" value="F:metal ion binding"/>
    <property type="evidence" value="ECO:0007669"/>
    <property type="project" value="UniProtKB-KW"/>
</dbReference>
<dbReference type="InterPro" id="IPR033136">
    <property type="entry name" value="DNA_ligase_CS"/>
</dbReference>
<evidence type="ECO:0000313" key="17">
    <source>
        <dbReference type="EMBL" id="XCH13726.1"/>
    </source>
</evidence>
<keyword evidence="8 13" id="KW-0460">Magnesium</keyword>
<dbReference type="PROSITE" id="PS01055">
    <property type="entry name" value="DNA_LIGASE_N1"/>
    <property type="match status" value="1"/>
</dbReference>
<dbReference type="Gene3D" id="3.40.50.10190">
    <property type="entry name" value="BRCT domain"/>
    <property type="match status" value="1"/>
</dbReference>
<dbReference type="PANTHER" id="PTHR23389">
    <property type="entry name" value="CHROMOSOME TRANSMISSION FIDELITY FACTOR 18"/>
    <property type="match status" value="1"/>
</dbReference>
<dbReference type="SMART" id="SM00532">
    <property type="entry name" value="LIGANc"/>
    <property type="match status" value="1"/>
</dbReference>
<dbReference type="Gene3D" id="3.30.470.30">
    <property type="entry name" value="DNA ligase/mRNA capping enzyme"/>
    <property type="match status" value="1"/>
</dbReference>
<dbReference type="SUPFAM" id="SSF50249">
    <property type="entry name" value="Nucleic acid-binding proteins"/>
    <property type="match status" value="1"/>
</dbReference>
<evidence type="ECO:0000256" key="2">
    <source>
        <dbReference type="ARBA" id="ARBA00013308"/>
    </source>
</evidence>
<feature type="binding site" evidence="13">
    <location>
        <position position="119"/>
    </location>
    <ligand>
        <name>NAD(+)</name>
        <dbReference type="ChEBI" id="CHEBI:57540"/>
    </ligand>
</feature>
<dbReference type="FunFam" id="3.40.50.10190:FF:000054">
    <property type="entry name" value="DNA ligase"/>
    <property type="match status" value="1"/>
</dbReference>
<dbReference type="GO" id="GO:0003911">
    <property type="term" value="F:DNA ligase (NAD+) activity"/>
    <property type="evidence" value="ECO:0007669"/>
    <property type="project" value="UniProtKB-UniRule"/>
</dbReference>
<dbReference type="InterPro" id="IPR004150">
    <property type="entry name" value="NAD_DNA_ligase_OB"/>
</dbReference>
<dbReference type="Gene3D" id="2.40.50.140">
    <property type="entry name" value="Nucleic acid-binding proteins"/>
    <property type="match status" value="1"/>
</dbReference>
<feature type="active site" description="N6-AMP-lysine intermediate" evidence="13">
    <location>
        <position position="121"/>
    </location>
</feature>
<dbReference type="GO" id="GO:0005829">
    <property type="term" value="C:cytosol"/>
    <property type="evidence" value="ECO:0007669"/>
    <property type="project" value="TreeGrafter"/>
</dbReference>
<dbReference type="Gene3D" id="6.20.10.30">
    <property type="match status" value="1"/>
</dbReference>
<comment type="cofactor">
    <cofactor evidence="13">
        <name>Mg(2+)</name>
        <dbReference type="ChEBI" id="CHEBI:18420"/>
    </cofactor>
    <cofactor evidence="13">
        <name>Mn(2+)</name>
        <dbReference type="ChEBI" id="CHEBI:29035"/>
    </cofactor>
</comment>
<dbReference type="InterPro" id="IPR018239">
    <property type="entry name" value="DNA_ligase_AS"/>
</dbReference>
<feature type="binding site" evidence="13">
    <location>
        <position position="435"/>
    </location>
    <ligand>
        <name>Zn(2+)</name>
        <dbReference type="ChEBI" id="CHEBI:29105"/>
    </ligand>
</feature>
<keyword evidence="9 13" id="KW-0520">NAD</keyword>
<dbReference type="HAMAP" id="MF_01588">
    <property type="entry name" value="DNA_ligase_A"/>
    <property type="match status" value="1"/>
</dbReference>
<keyword evidence="7 13" id="KW-0862">Zinc</keyword>
<dbReference type="NCBIfam" id="TIGR00575">
    <property type="entry name" value="dnlj"/>
    <property type="match status" value="1"/>
</dbReference>
<dbReference type="InterPro" id="IPR013840">
    <property type="entry name" value="DNAligase_N"/>
</dbReference>
<keyword evidence="4 13" id="KW-0235">DNA replication</keyword>
<dbReference type="InterPro" id="IPR013839">
    <property type="entry name" value="DNAligase_adenylation"/>
</dbReference>
<dbReference type="InterPro" id="IPR004149">
    <property type="entry name" value="Znf_DNAligase_C4"/>
</dbReference>
<evidence type="ECO:0000256" key="12">
    <source>
        <dbReference type="ARBA" id="ARBA00060881"/>
    </source>
</evidence>
<keyword evidence="6 13" id="KW-0227">DNA damage</keyword>
<feature type="binding site" evidence="13">
    <location>
        <position position="295"/>
    </location>
    <ligand>
        <name>NAD(+)</name>
        <dbReference type="ChEBI" id="CHEBI:57540"/>
    </ligand>
</feature>
<dbReference type="Gene3D" id="1.10.287.610">
    <property type="entry name" value="Helix hairpin bin"/>
    <property type="match status" value="1"/>
</dbReference>
<evidence type="ECO:0000256" key="6">
    <source>
        <dbReference type="ARBA" id="ARBA00022763"/>
    </source>
</evidence>
<dbReference type="PANTHER" id="PTHR23389:SF9">
    <property type="entry name" value="DNA LIGASE"/>
    <property type="match status" value="1"/>
</dbReference>
<evidence type="ECO:0000256" key="13">
    <source>
        <dbReference type="HAMAP-Rule" id="MF_01588"/>
    </source>
</evidence>
<gene>
    <name evidence="13 17" type="primary">ligA</name>
    <name evidence="17" type="ORF">ABRP34_21280</name>
</gene>
<dbReference type="EMBL" id="CP159279">
    <property type="protein sequence ID" value="XCH13726.1"/>
    <property type="molecule type" value="Genomic_DNA"/>
</dbReference>
<name>A0AAU8EYB1_9MICC</name>
<evidence type="ECO:0000256" key="5">
    <source>
        <dbReference type="ARBA" id="ARBA00022723"/>
    </source>
</evidence>
<evidence type="ECO:0000259" key="16">
    <source>
        <dbReference type="PROSITE" id="PS50172"/>
    </source>
</evidence>
<keyword evidence="10 13" id="KW-0234">DNA repair</keyword>
<dbReference type="EC" id="6.5.1.2" evidence="1 13"/>
<protein>
    <recommendedName>
        <fullName evidence="2 13">DNA ligase</fullName>
        <ecNumber evidence="1 13">6.5.1.2</ecNumber>
    </recommendedName>
    <alternativeName>
        <fullName evidence="13">Polydeoxyribonucleotide synthase [NAD(+)]</fullName>
    </alternativeName>
</protein>
<feature type="binding site" evidence="13">
    <location>
        <position position="179"/>
    </location>
    <ligand>
        <name>NAD(+)</name>
        <dbReference type="ChEBI" id="CHEBI:57540"/>
    </ligand>
</feature>
<feature type="binding site" evidence="13">
    <location>
        <begin position="83"/>
        <end position="84"/>
    </location>
    <ligand>
        <name>NAD(+)</name>
        <dbReference type="ChEBI" id="CHEBI:57540"/>
    </ligand>
</feature>
<feature type="binding site" evidence="13">
    <location>
        <position position="319"/>
    </location>
    <ligand>
        <name>NAD(+)</name>
        <dbReference type="ChEBI" id="CHEBI:57540"/>
    </ligand>
</feature>
<comment type="similarity">
    <text evidence="12 13">Belongs to the NAD-dependent DNA ligase family. LigA subfamily.</text>
</comment>
<dbReference type="CDD" id="cd00114">
    <property type="entry name" value="LIGANc"/>
    <property type="match status" value="1"/>
</dbReference>
<comment type="function">
    <text evidence="13">DNA ligase that catalyzes the formation of phosphodiester linkages between 5'-phosphoryl and 3'-hydroxyl groups in double-stranded DNA using NAD as a coenzyme and as the energy source for the reaction. It is essential for DNA replication and repair of damaged DNA.</text>
</comment>
<evidence type="ECO:0000256" key="1">
    <source>
        <dbReference type="ARBA" id="ARBA00012722"/>
    </source>
</evidence>
<dbReference type="PROSITE" id="PS01056">
    <property type="entry name" value="DNA_LIGASE_N2"/>
    <property type="match status" value="1"/>
</dbReference>
<dbReference type="Pfam" id="PF01653">
    <property type="entry name" value="DNA_ligase_aden"/>
    <property type="match status" value="1"/>
</dbReference>
<evidence type="ECO:0000256" key="8">
    <source>
        <dbReference type="ARBA" id="ARBA00022842"/>
    </source>
</evidence>
<dbReference type="SMART" id="SM00292">
    <property type="entry name" value="BRCT"/>
    <property type="match status" value="1"/>
</dbReference>
<evidence type="ECO:0000256" key="14">
    <source>
        <dbReference type="RuleBase" id="RU000618"/>
    </source>
</evidence>
<feature type="binding site" evidence="13">
    <location>
        <begin position="34"/>
        <end position="38"/>
    </location>
    <ligand>
        <name>NAD(+)</name>
        <dbReference type="ChEBI" id="CHEBI:57540"/>
    </ligand>
</feature>
<evidence type="ECO:0000256" key="7">
    <source>
        <dbReference type="ARBA" id="ARBA00022833"/>
    </source>
</evidence>
<dbReference type="GO" id="GO:0006281">
    <property type="term" value="P:DNA repair"/>
    <property type="evidence" value="ECO:0007669"/>
    <property type="project" value="UniProtKB-KW"/>
</dbReference>
<evidence type="ECO:0000256" key="15">
    <source>
        <dbReference type="SAM" id="MobiDB-lite"/>
    </source>
</evidence>
<evidence type="ECO:0000256" key="11">
    <source>
        <dbReference type="ARBA" id="ARBA00034005"/>
    </source>
</evidence>
<dbReference type="PIRSF" id="PIRSF001604">
    <property type="entry name" value="LigA"/>
    <property type="match status" value="1"/>
</dbReference>
<dbReference type="PROSITE" id="PS50172">
    <property type="entry name" value="BRCT"/>
    <property type="match status" value="1"/>
</dbReference>
<dbReference type="FunFam" id="2.40.50.140:FF:000012">
    <property type="entry name" value="DNA ligase"/>
    <property type="match status" value="1"/>
</dbReference>
<dbReference type="InterPro" id="IPR010994">
    <property type="entry name" value="RuvA_2-like"/>
</dbReference>
<evidence type="ECO:0000256" key="4">
    <source>
        <dbReference type="ARBA" id="ARBA00022705"/>
    </source>
</evidence>
<evidence type="ECO:0000256" key="9">
    <source>
        <dbReference type="ARBA" id="ARBA00023027"/>
    </source>
</evidence>
<dbReference type="InterPro" id="IPR041663">
    <property type="entry name" value="DisA/LigA_HHH"/>
</dbReference>
<dbReference type="Pfam" id="PF00533">
    <property type="entry name" value="BRCT"/>
    <property type="match status" value="1"/>
</dbReference>
<comment type="catalytic activity">
    <reaction evidence="11 13 14">
        <text>NAD(+) + (deoxyribonucleotide)n-3'-hydroxyl + 5'-phospho-(deoxyribonucleotide)m = (deoxyribonucleotide)n+m + AMP + beta-nicotinamide D-nucleotide.</text>
        <dbReference type="EC" id="6.5.1.2"/>
    </reaction>
</comment>
<dbReference type="AlphaFoldDB" id="A0AAU8EYB1"/>
<dbReference type="Pfam" id="PF03119">
    <property type="entry name" value="DNA_ligase_ZBD"/>
    <property type="match status" value="1"/>
</dbReference>
<keyword evidence="5 13" id="KW-0479">Metal-binding</keyword>
<dbReference type="FunFam" id="3.30.470.30:FF:000001">
    <property type="entry name" value="DNA ligase"/>
    <property type="match status" value="1"/>
</dbReference>
<feature type="binding site" evidence="13">
    <location>
        <position position="441"/>
    </location>
    <ligand>
        <name>Zn(2+)</name>
        <dbReference type="ChEBI" id="CHEBI:29105"/>
    </ligand>
</feature>
<feature type="region of interest" description="Disordered" evidence="15">
    <location>
        <begin position="708"/>
        <end position="741"/>
    </location>
</feature>
<dbReference type="FunFam" id="1.10.150.20:FF:000006">
    <property type="entry name" value="DNA ligase"/>
    <property type="match status" value="1"/>
</dbReference>
<feature type="binding site" evidence="13">
    <location>
        <position position="416"/>
    </location>
    <ligand>
        <name>Zn(2+)</name>
        <dbReference type="ChEBI" id="CHEBI:29105"/>
    </ligand>
</feature>
<dbReference type="SUPFAM" id="SSF47781">
    <property type="entry name" value="RuvA domain 2-like"/>
    <property type="match status" value="1"/>
</dbReference>
<feature type="binding site" evidence="13">
    <location>
        <position position="419"/>
    </location>
    <ligand>
        <name>Zn(2+)</name>
        <dbReference type="ChEBI" id="CHEBI:29105"/>
    </ligand>
</feature>
<dbReference type="SUPFAM" id="SSF52113">
    <property type="entry name" value="BRCT domain"/>
    <property type="match status" value="1"/>
</dbReference>
<feature type="binding site" evidence="13">
    <location>
        <position position="142"/>
    </location>
    <ligand>
        <name>NAD(+)</name>
        <dbReference type="ChEBI" id="CHEBI:57540"/>
    </ligand>
</feature>
<dbReference type="GO" id="GO:0006260">
    <property type="term" value="P:DNA replication"/>
    <property type="evidence" value="ECO:0007669"/>
    <property type="project" value="UniProtKB-KW"/>
</dbReference>
<reference evidence="17" key="1">
    <citation type="submission" date="2024-06" db="EMBL/GenBank/DDBJ databases">
        <title>Biodegradation of dimethachlon by Arthrobacter sp. K5: mechanistic insights and ecological implications.</title>
        <authorList>
            <person name="Hu S."/>
            <person name="Lu P."/>
        </authorList>
    </citation>
    <scope>NUCLEOTIDE SEQUENCE</scope>
    <source>
        <strain evidence="17">K5</strain>
    </source>
</reference>
<feature type="domain" description="BRCT" evidence="16">
    <location>
        <begin position="634"/>
        <end position="713"/>
    </location>
</feature>
<dbReference type="InterPro" id="IPR001679">
    <property type="entry name" value="DNA_ligase"/>
</dbReference>
<evidence type="ECO:0000256" key="10">
    <source>
        <dbReference type="ARBA" id="ARBA00023204"/>
    </source>
</evidence>
<evidence type="ECO:0000256" key="3">
    <source>
        <dbReference type="ARBA" id="ARBA00022598"/>
    </source>
</evidence>
<dbReference type="Pfam" id="PF12826">
    <property type="entry name" value="HHH_2"/>
    <property type="match status" value="1"/>
</dbReference>
<dbReference type="RefSeq" id="WP_353713436.1">
    <property type="nucleotide sequence ID" value="NZ_CP159279.1"/>
</dbReference>
<dbReference type="InterPro" id="IPR012340">
    <property type="entry name" value="NA-bd_OB-fold"/>
</dbReference>
<sequence>MPSESVRDEYENLADLVRKYRFAYYQEDEPLVSDAEFDTLFRRLEELEALHPELVSNDSPTQEVGGEVSAAFAAVEHLQRMYSLEDVFSIGELEAWVAKAEASVAKLGNGSAGPTWLTELKIDGLAVNLLYRDGKLVRAATRGDGYTGEDITHNVLTIKEIPQQLSGGDFPAEMEVRGEVFIPSQAFAEFNEALIEAGKAPLANPRNAAAGSLRQKDPAETAKRPLRMYVHGIGAREGLATVSQSDTYRQLAEWGLPTSPYFELLGSLKEVLDFIKRYGDKRHSLTHEIDGIVVKVDDFATQRALGYTSRVPRWAVAYKYPPEEVHTKLLDIAVNVGRTGRVTPFGIMEPVKVAGSTVGMATLHNQDVVKAKGVKIGDIVVLRKAGDVIPEIVGPVLALRDQQDPPVRDFVMPTECPSCGTPLAPGKEGDVDIRCPNSRSCPAQLRERVFHVASRGAFDIEALGWEAAIALTQPAEPESPPLTSEATLFRLTREDLAGVRIRREKRSKGVGTGEFELVPYFFSKGTAKSPSKPTATTEKLFAELEKAKTQPLWRVLVALSIRHVGPRASRALATAFGSMDAIRQASEEDLAHVDGVGPVIAAALKEWFAEDWHREIVDTWAADGVRMEDEQDESVPRTLEGLTIVVTGSLEGFSRDEAKEAILIRGGKAAGSVSKNTSYVVAGENAGTKLDKAEQLGLPVLDEDGFRELLANGPAPAGENSETEADDPEATANPRDQEDSE</sequence>
<keyword evidence="13" id="KW-0464">Manganese</keyword>
<dbReference type="Pfam" id="PF03120">
    <property type="entry name" value="OB_DNA_ligase"/>
    <property type="match status" value="1"/>
</dbReference>
<dbReference type="NCBIfam" id="NF005932">
    <property type="entry name" value="PRK07956.1"/>
    <property type="match status" value="1"/>
</dbReference>
<keyword evidence="3 13" id="KW-0436">Ligase</keyword>
<proteinExistence type="inferred from homology"/>
<dbReference type="SUPFAM" id="SSF56091">
    <property type="entry name" value="DNA ligase/mRNA capping enzyme, catalytic domain"/>
    <property type="match status" value="1"/>
</dbReference>
<organism evidence="17">
    <name type="scientific">Arthrobacter sp. K5</name>
    <dbReference type="NCBI Taxonomy" id="2839623"/>
    <lineage>
        <taxon>Bacteria</taxon>
        <taxon>Bacillati</taxon>
        <taxon>Actinomycetota</taxon>
        <taxon>Actinomycetes</taxon>
        <taxon>Micrococcales</taxon>
        <taxon>Micrococcaceae</taxon>
        <taxon>Arthrobacter</taxon>
    </lineage>
</organism>
<accession>A0AAU8EYB1</accession>
<dbReference type="Gene3D" id="1.10.150.20">
    <property type="entry name" value="5' to 3' exonuclease, C-terminal subdomain"/>
    <property type="match status" value="2"/>
</dbReference>
<dbReference type="InterPro" id="IPR001357">
    <property type="entry name" value="BRCT_dom"/>
</dbReference>
<dbReference type="InterPro" id="IPR036420">
    <property type="entry name" value="BRCT_dom_sf"/>
</dbReference>